<dbReference type="Proteomes" id="UP001072007">
    <property type="component" value="Unassembled WGS sequence"/>
</dbReference>
<dbReference type="RefSeq" id="WP_064293018.1">
    <property type="nucleotide sequence ID" value="NZ_CP127213.1"/>
</dbReference>
<evidence type="ECO:0000256" key="2">
    <source>
        <dbReference type="SAM" id="Phobius"/>
    </source>
</evidence>
<feature type="domain" description="DUF218" evidence="3">
    <location>
        <begin position="304"/>
        <end position="436"/>
    </location>
</feature>
<name>A0ABT4BXN6_9LACT</name>
<keyword evidence="5" id="KW-1185">Reference proteome</keyword>
<protein>
    <submittedName>
        <fullName evidence="4">YdcF family protein</fullName>
    </submittedName>
</protein>
<reference evidence="4" key="1">
    <citation type="submission" date="2024-05" db="EMBL/GenBank/DDBJ databases">
        <title>Aerococcus urinae taxonomy study.</title>
        <authorList>
            <person name="Christensen J."/>
            <person name="Senneby E."/>
        </authorList>
    </citation>
    <scope>NUCLEOTIDE SEQUENCE</scope>
    <source>
        <strain evidence="4">CDC-3352-U95</strain>
    </source>
</reference>
<dbReference type="EMBL" id="JAOTMD010000002">
    <property type="protein sequence ID" value="MCY3025020.1"/>
    <property type="molecule type" value="Genomic_DNA"/>
</dbReference>
<keyword evidence="2" id="KW-0812">Transmembrane</keyword>
<keyword evidence="2" id="KW-0472">Membrane</keyword>
<dbReference type="PANTHER" id="PTHR30336:SF4">
    <property type="entry name" value="ENVELOPE BIOGENESIS FACTOR ELYC"/>
    <property type="match status" value="1"/>
</dbReference>
<sequence length="606" mass="68093">MLSKIKLGSQSLFSGIMSKLLFCLISTLIMFTNPHLAVFAQENDLHNENNYCNKSNINSRELNTAPSNNEYILSEETPRQEPSEELSVSSQSSPDDKTICKNPLTSEQDNKHTIRENELPSYDVLTEDRVSIKPGLGYNFHEELPAPSSKKNGRGEPIENLVPAYGKSYIDDDYLKDDVIRFRRWDWKELYESLDRKAKERPEHLNTYRLQAEIYMINKNYNEAFSQIDHVLRRDPLDIHALTLSVLASKVTGNQEQLTSRLAVLKEVSPSVYEELTEILDYTDANNAYQINYGGDPLTNIKPDAIAVFGQSPNSDGTPSKGLLERLEKTKEMAERFPDIPIVLSGGPVRYSYAEADVMAKWLKDNGVDETRLILDDIARDTPGNAIGMVKAFKACGAKNILAIGTILHLPRAKTVLKLYGDFIGYPMNIDTAGGGQQPSAKKLEIERLYTYVNAFRAAFLFTKDDFERFPRRSVLTDNSMTQRSGGQEIQQDQNGKINHSSDVTKDSITRNTNQGNEKDIVDDIYKNRGSIIDGEHSQAPEKNFEQKASETTDNFRQPLSNLPETGNVASQKILLLGSIVSLMGLVLIGFSSRSKIIKLLKEAFK</sequence>
<proteinExistence type="predicted"/>
<feature type="region of interest" description="Disordered" evidence="1">
    <location>
        <begin position="75"/>
        <end position="120"/>
    </location>
</feature>
<evidence type="ECO:0000256" key="1">
    <source>
        <dbReference type="SAM" id="MobiDB-lite"/>
    </source>
</evidence>
<feature type="compositionally biased region" description="Polar residues" evidence="1">
    <location>
        <begin position="478"/>
        <end position="502"/>
    </location>
</feature>
<dbReference type="Pfam" id="PF02698">
    <property type="entry name" value="DUF218"/>
    <property type="match status" value="1"/>
</dbReference>
<gene>
    <name evidence="4" type="ORF">ODY23_01670</name>
</gene>
<dbReference type="GeneID" id="86970189"/>
<evidence type="ECO:0000313" key="5">
    <source>
        <dbReference type="Proteomes" id="UP001072007"/>
    </source>
</evidence>
<feature type="region of interest" description="Disordered" evidence="1">
    <location>
        <begin position="535"/>
        <end position="556"/>
    </location>
</feature>
<accession>A0ABT4BXN6</accession>
<keyword evidence="2" id="KW-1133">Transmembrane helix</keyword>
<dbReference type="InterPro" id="IPR003848">
    <property type="entry name" value="DUF218"/>
</dbReference>
<organism evidence="4 5">
    <name type="scientific">Aerococcus loyolae</name>
    <dbReference type="NCBI Taxonomy" id="2976809"/>
    <lineage>
        <taxon>Bacteria</taxon>
        <taxon>Bacillati</taxon>
        <taxon>Bacillota</taxon>
        <taxon>Bacilli</taxon>
        <taxon>Lactobacillales</taxon>
        <taxon>Aerococcaceae</taxon>
        <taxon>Aerococcus</taxon>
    </lineage>
</organism>
<evidence type="ECO:0000259" key="3">
    <source>
        <dbReference type="Pfam" id="PF02698"/>
    </source>
</evidence>
<dbReference type="PANTHER" id="PTHR30336">
    <property type="entry name" value="INNER MEMBRANE PROTEIN, PROBABLE PERMEASE"/>
    <property type="match status" value="1"/>
</dbReference>
<feature type="compositionally biased region" description="Basic and acidic residues" evidence="1">
    <location>
        <begin position="535"/>
        <end position="551"/>
    </location>
</feature>
<comment type="caution">
    <text evidence="4">The sequence shown here is derived from an EMBL/GenBank/DDBJ whole genome shotgun (WGS) entry which is preliminary data.</text>
</comment>
<dbReference type="InterPro" id="IPR051599">
    <property type="entry name" value="Cell_Envelope_Assoc"/>
</dbReference>
<dbReference type="CDD" id="cd06259">
    <property type="entry name" value="YdcF-like"/>
    <property type="match status" value="1"/>
</dbReference>
<feature type="compositionally biased region" description="Basic and acidic residues" evidence="1">
    <location>
        <begin position="108"/>
        <end position="118"/>
    </location>
</feature>
<feature type="transmembrane region" description="Helical" evidence="2">
    <location>
        <begin position="574"/>
        <end position="592"/>
    </location>
</feature>
<feature type="region of interest" description="Disordered" evidence="1">
    <location>
        <begin position="478"/>
        <end position="517"/>
    </location>
</feature>
<evidence type="ECO:0000313" key="4">
    <source>
        <dbReference type="EMBL" id="MCY3025020.1"/>
    </source>
</evidence>